<organism evidence="1 2">
    <name type="scientific">Camellia lanceoleosa</name>
    <dbReference type="NCBI Taxonomy" id="1840588"/>
    <lineage>
        <taxon>Eukaryota</taxon>
        <taxon>Viridiplantae</taxon>
        <taxon>Streptophyta</taxon>
        <taxon>Embryophyta</taxon>
        <taxon>Tracheophyta</taxon>
        <taxon>Spermatophyta</taxon>
        <taxon>Magnoliopsida</taxon>
        <taxon>eudicotyledons</taxon>
        <taxon>Gunneridae</taxon>
        <taxon>Pentapetalae</taxon>
        <taxon>asterids</taxon>
        <taxon>Ericales</taxon>
        <taxon>Theaceae</taxon>
        <taxon>Camellia</taxon>
    </lineage>
</organism>
<dbReference type="EMBL" id="CM045764">
    <property type="protein sequence ID" value="KAI8006587.1"/>
    <property type="molecule type" value="Genomic_DNA"/>
</dbReference>
<evidence type="ECO:0000313" key="1">
    <source>
        <dbReference type="EMBL" id="KAI8006587.1"/>
    </source>
</evidence>
<gene>
    <name evidence="1" type="ORF">LOK49_LG07G00901</name>
</gene>
<reference evidence="1 2" key="1">
    <citation type="journal article" date="2022" name="Plant J.">
        <title>Chromosome-level genome of Camellia lanceoleosa provides a valuable resource for understanding genome evolution and self-incompatibility.</title>
        <authorList>
            <person name="Gong W."/>
            <person name="Xiao S."/>
            <person name="Wang L."/>
            <person name="Liao Z."/>
            <person name="Chang Y."/>
            <person name="Mo W."/>
            <person name="Hu G."/>
            <person name="Li W."/>
            <person name="Zhao G."/>
            <person name="Zhu H."/>
            <person name="Hu X."/>
            <person name="Ji K."/>
            <person name="Xiang X."/>
            <person name="Song Q."/>
            <person name="Yuan D."/>
            <person name="Jin S."/>
            <person name="Zhang L."/>
        </authorList>
    </citation>
    <scope>NUCLEOTIDE SEQUENCE [LARGE SCALE GENOMIC DNA]</scope>
    <source>
        <strain evidence="1">SQ_2022a</strain>
    </source>
</reference>
<sequence length="250" mass="27825">MPCSTIMSSLQSQSQSLVLSNCTVFPDRNSIIGDLKLSASDLPMLSCHYIQKGCLFARPPLPIHSLISLLKNSLSRTLTHFSPLAGRLSTDSQGHVYVTCNDSGVHFLHANASHIHIRHILSSTDVPDSVKDLFAFDRTVSYEGHFNPILAVQVTELADGVFIGCSVNHAVTDGTSFWNFFNTFAEVYRGRSKADFEAPGLPPRLCPDFSGCPRIPRRRSQSHLLTRRAIARENFQFQQRFDSQTQSQSQ</sequence>
<keyword evidence="2" id="KW-1185">Reference proteome</keyword>
<accession>A0ACC0GZD9</accession>
<name>A0ACC0GZD9_9ERIC</name>
<dbReference type="Proteomes" id="UP001060215">
    <property type="component" value="Chromosome 7"/>
</dbReference>
<evidence type="ECO:0000313" key="2">
    <source>
        <dbReference type="Proteomes" id="UP001060215"/>
    </source>
</evidence>
<comment type="caution">
    <text evidence="1">The sequence shown here is derived from an EMBL/GenBank/DDBJ whole genome shotgun (WGS) entry which is preliminary data.</text>
</comment>
<protein>
    <submittedName>
        <fullName evidence="1">Acetyltransferase</fullName>
    </submittedName>
</protein>
<proteinExistence type="predicted"/>